<accession>A0A821LGM8</accession>
<feature type="non-terminal residue" evidence="2">
    <location>
        <position position="81"/>
    </location>
</feature>
<organism evidence="2 3">
    <name type="scientific">Rotaria magnacalcarata</name>
    <dbReference type="NCBI Taxonomy" id="392030"/>
    <lineage>
        <taxon>Eukaryota</taxon>
        <taxon>Metazoa</taxon>
        <taxon>Spiralia</taxon>
        <taxon>Gnathifera</taxon>
        <taxon>Rotifera</taxon>
        <taxon>Eurotatoria</taxon>
        <taxon>Bdelloidea</taxon>
        <taxon>Philodinida</taxon>
        <taxon>Philodinidae</taxon>
        <taxon>Rotaria</taxon>
    </lineage>
</organism>
<evidence type="ECO:0000313" key="3">
    <source>
        <dbReference type="Proteomes" id="UP000663866"/>
    </source>
</evidence>
<gene>
    <name evidence="2" type="ORF">OVN521_LOCUS50140</name>
</gene>
<feature type="non-terminal residue" evidence="2">
    <location>
        <position position="1"/>
    </location>
</feature>
<dbReference type="EMBL" id="CAJOBG010113806">
    <property type="protein sequence ID" value="CAF4750658.1"/>
    <property type="molecule type" value="Genomic_DNA"/>
</dbReference>
<dbReference type="Proteomes" id="UP000663866">
    <property type="component" value="Unassembled WGS sequence"/>
</dbReference>
<name>A0A821LGM8_9BILA</name>
<reference evidence="2" key="1">
    <citation type="submission" date="2021-02" db="EMBL/GenBank/DDBJ databases">
        <authorList>
            <person name="Nowell W R."/>
        </authorList>
    </citation>
    <scope>NUCLEOTIDE SEQUENCE</scope>
</reference>
<proteinExistence type="predicted"/>
<feature type="domain" description="Bacterial alpha-L-rhamnosidase N-terminal" evidence="1">
    <location>
        <begin position="5"/>
        <end position="79"/>
    </location>
</feature>
<dbReference type="Pfam" id="PF08531">
    <property type="entry name" value="Bac_rhamnosid_N"/>
    <property type="match status" value="1"/>
</dbReference>
<dbReference type="AlphaFoldDB" id="A0A821LGM8"/>
<comment type="caution">
    <text evidence="2">The sequence shown here is derived from an EMBL/GenBank/DDBJ whole genome shotgun (WGS) entry which is preliminary data.</text>
</comment>
<evidence type="ECO:0000259" key="1">
    <source>
        <dbReference type="Pfam" id="PF08531"/>
    </source>
</evidence>
<evidence type="ECO:0000313" key="2">
    <source>
        <dbReference type="EMBL" id="CAF4750658.1"/>
    </source>
</evidence>
<protein>
    <recommendedName>
        <fullName evidence="1">Bacterial alpha-L-rhamnosidase N-terminal domain-containing protein</fullName>
    </recommendedName>
</protein>
<dbReference type="Gene3D" id="2.60.120.260">
    <property type="entry name" value="Galactose-binding domain-like"/>
    <property type="match status" value="1"/>
</dbReference>
<keyword evidence="3" id="KW-1185">Reference proteome</keyword>
<dbReference type="InterPro" id="IPR013737">
    <property type="entry name" value="Bac_rhamnosid_N"/>
</dbReference>
<sequence>NSDDMAIYSDQTWKGRQGSIVHDSVYNGEIVDNRYDRPSWAQVGFNDSLSLWITPEIMPPPVNITANGQMTLQDMPPIRAG</sequence>